<organism evidence="2 3">
    <name type="scientific">Heterorhabditis bacteriophora</name>
    <name type="common">Entomopathogenic nematode worm</name>
    <dbReference type="NCBI Taxonomy" id="37862"/>
    <lineage>
        <taxon>Eukaryota</taxon>
        <taxon>Metazoa</taxon>
        <taxon>Ecdysozoa</taxon>
        <taxon>Nematoda</taxon>
        <taxon>Chromadorea</taxon>
        <taxon>Rhabditida</taxon>
        <taxon>Rhabditina</taxon>
        <taxon>Rhabditomorpha</taxon>
        <taxon>Strongyloidea</taxon>
        <taxon>Heterorhabditidae</taxon>
        <taxon>Heterorhabditis</taxon>
    </lineage>
</organism>
<evidence type="ECO:0000313" key="2">
    <source>
        <dbReference type="Proteomes" id="UP000095283"/>
    </source>
</evidence>
<name>A0A1I7X0H1_HETBA</name>
<dbReference type="AlphaFoldDB" id="A0A1I7X0H1"/>
<keyword evidence="2" id="KW-1185">Reference proteome</keyword>
<dbReference type="WBParaSite" id="Hba_10953">
    <property type="protein sequence ID" value="Hba_10953"/>
    <property type="gene ID" value="Hba_10953"/>
</dbReference>
<keyword evidence="1" id="KW-0175">Coiled coil</keyword>
<dbReference type="Proteomes" id="UP000095283">
    <property type="component" value="Unplaced"/>
</dbReference>
<reference evidence="3" key="1">
    <citation type="submission" date="2016-11" db="UniProtKB">
        <authorList>
            <consortium name="WormBaseParasite"/>
        </authorList>
    </citation>
    <scope>IDENTIFICATION</scope>
</reference>
<proteinExistence type="predicted"/>
<sequence length="631" mass="74038">MLPSSTDSFAFARDVQSNSTNGDKFDVLVQENEDTTSNKKGIEMETQTIRNKTHEILGISQTGKGEWEGWEQQALLITGLYSENMSLELAIKDRHLVEMGYALKEGMLAVDKAKAPLKLAYEEIQRLKQREDNVDHIENEENSMELLELKHFSTSIQTGGSELERKAEETTRKLIVERINSIRLSRVNAVLRRKSTRLEQIVYRMRERMASCKTQFEKQCAKLQYELEITLLELANVQNQLLQSVPLSKYEQLIEKYKKVIISDIFGEEIEKESELRMDTIPSIHDKSDGEMEAKNDYLKKIVDILSEQNDFWKNEAEILRNENDELKKFMEDIENESDLKIVLDTIREQQERARDQLAVQRKKRDVEQSFSNQRIKWMSERRRLLRIIHSFQTTALRLLSNNVNIVSLEQLEHLRLKIEETRDNERQTAKLKQKASMELTKRGMINIHDNIGKFETKVAQMREMAQLCIQSYKDQLQVKESAVNSYKELLMKRIKEPIMRTKEVEIIREVKIKDDQTEQKLRHAVSEIARLKEEIDELETANRNLFSERKSIIPAVDSVAIQTNERQSTGEHIDGDIDESRIYNEIIKSDNTVSHDDEQLRLRNNIRAMQLQIRKLTATNKVFYYHYIQR</sequence>
<feature type="coiled-coil region" evidence="1">
    <location>
        <begin position="515"/>
        <end position="549"/>
    </location>
</feature>
<evidence type="ECO:0000256" key="1">
    <source>
        <dbReference type="SAM" id="Coils"/>
    </source>
</evidence>
<protein>
    <submittedName>
        <fullName evidence="3">Coiled-coil domain-containing protein 22 homolog</fullName>
    </submittedName>
</protein>
<accession>A0A1I7X0H1</accession>
<feature type="coiled-coil region" evidence="1">
    <location>
        <begin position="303"/>
        <end position="364"/>
    </location>
</feature>
<evidence type="ECO:0000313" key="3">
    <source>
        <dbReference type="WBParaSite" id="Hba_10953"/>
    </source>
</evidence>